<dbReference type="Pfam" id="PF03413">
    <property type="entry name" value="PepSY"/>
    <property type="match status" value="2"/>
</dbReference>
<protein>
    <submittedName>
        <fullName evidence="3">PepSY domain-containing protein</fullName>
    </submittedName>
</protein>
<keyword evidence="4" id="KW-1185">Reference proteome</keyword>
<dbReference type="InterPro" id="IPR025711">
    <property type="entry name" value="PepSY"/>
</dbReference>
<evidence type="ECO:0000259" key="2">
    <source>
        <dbReference type="Pfam" id="PF03413"/>
    </source>
</evidence>
<feature type="signal peptide" evidence="1">
    <location>
        <begin position="1"/>
        <end position="22"/>
    </location>
</feature>
<name>A0ABS1J266_9FIRM</name>
<dbReference type="Gene3D" id="3.10.450.40">
    <property type="match status" value="2"/>
</dbReference>
<organism evidence="3 4">
    <name type="scientific">Catonella massiliensis</name>
    <dbReference type="NCBI Taxonomy" id="2799636"/>
    <lineage>
        <taxon>Bacteria</taxon>
        <taxon>Bacillati</taxon>
        <taxon>Bacillota</taxon>
        <taxon>Clostridia</taxon>
        <taxon>Lachnospirales</taxon>
        <taxon>Lachnospiraceae</taxon>
        <taxon>Catonella</taxon>
    </lineage>
</organism>
<keyword evidence="1" id="KW-0732">Signal</keyword>
<gene>
    <name evidence="3" type="ORF">JJN12_10750</name>
</gene>
<accession>A0ABS1J266</accession>
<evidence type="ECO:0000256" key="1">
    <source>
        <dbReference type="SAM" id="SignalP"/>
    </source>
</evidence>
<feature type="chain" id="PRO_5045049927" evidence="1">
    <location>
        <begin position="23"/>
        <end position="186"/>
    </location>
</feature>
<reference evidence="3 4" key="1">
    <citation type="submission" date="2021-01" db="EMBL/GenBank/DDBJ databases">
        <title>Isolation and description of Catonella massiliensis sp. nov., a novel Catonella species, isolated from a stable periodontitis subject.</title>
        <authorList>
            <person name="Antezack A."/>
            <person name="Boxberger M."/>
            <person name="La Scola B."/>
            <person name="Monnet-Corti V."/>
        </authorList>
    </citation>
    <scope>NUCLEOTIDE SEQUENCE [LARGE SCALE GENOMIC DNA]</scope>
    <source>
        <strain evidence="3 4">Marseille-Q4567</strain>
    </source>
</reference>
<evidence type="ECO:0000313" key="4">
    <source>
        <dbReference type="Proteomes" id="UP000604730"/>
    </source>
</evidence>
<comment type="caution">
    <text evidence="3">The sequence shown here is derived from an EMBL/GenBank/DDBJ whole genome shotgun (WGS) entry which is preliminary data.</text>
</comment>
<dbReference type="Proteomes" id="UP000604730">
    <property type="component" value="Unassembled WGS sequence"/>
</dbReference>
<sequence length="186" mass="20377">MKNSKKLIATLALFGLVFTSGATTSVSAAGRLISRESAKNAALTAAGVSLNQATAIEIEYDADDDDFGQVYEVKFKANGYKYSYDIDANNGSVLKSKRKLLKIKKPVKNYAQYITAQSAKQIALNHAGLNAGRVTFTKAKLTTDDGIKVYDIEFRTATTEYEYEINAKTGKVVEFSVEPIDYDDED</sequence>
<dbReference type="RefSeq" id="WP_208429681.1">
    <property type="nucleotide sequence ID" value="NZ_JAEPRJ010000001.1"/>
</dbReference>
<dbReference type="EMBL" id="JAEPRJ010000001">
    <property type="protein sequence ID" value="MBK5898250.1"/>
    <property type="molecule type" value="Genomic_DNA"/>
</dbReference>
<feature type="domain" description="PepSY" evidence="2">
    <location>
        <begin position="33"/>
        <end position="96"/>
    </location>
</feature>
<evidence type="ECO:0000313" key="3">
    <source>
        <dbReference type="EMBL" id="MBK5898250.1"/>
    </source>
</evidence>
<feature type="domain" description="PepSY" evidence="2">
    <location>
        <begin position="114"/>
        <end position="174"/>
    </location>
</feature>
<proteinExistence type="predicted"/>